<dbReference type="InterPro" id="IPR053272">
    <property type="entry name" value="STY_interacting-like"/>
</dbReference>
<dbReference type="SMART" id="SM00195">
    <property type="entry name" value="DSPc"/>
    <property type="match status" value="1"/>
</dbReference>
<dbReference type="PANTHER" id="PTHR46659">
    <property type="entry name" value="SERINE/THREONINE/TYROSINE-INTERACTING-LIKE PROTEIN 1"/>
    <property type="match status" value="1"/>
</dbReference>
<feature type="domain" description="Tyrosine-protein phosphatase" evidence="1">
    <location>
        <begin position="176"/>
        <end position="319"/>
    </location>
</feature>
<sequence length="330" mass="36806">MGSLPLWAPLTSAALTTLSALGFQVLLGSPGFFPVWVRLPVLLLAPDENRSSALVYLTVSALSCSEIAPRLRRAGEYLIPESVDLECVKYCVVYDNNTSSLEIILKNNSDDDNTDDDNGGVVLGAALECGRALTHLTRHPVHILRGGYECFSAMYHFFRTQKSIWMPQELDAFQPYPVEIVPGKIYLGNFRQACDPKIQKDLKIKAHVNVSMEIGPFFVGDADKLLHIPIEDSPEANISPFLRHLCHFIEMHLELGSVVLVFSTMGISRSCAAILAYLMHRNGQTLKRSWTYVKKCKNNMRPNRALVAQLSEWEKVVLGDAVTDILDPLY</sequence>
<organism evidence="2 3">
    <name type="scientific">Sus scrofa</name>
    <name type="common">Pig</name>
    <dbReference type="NCBI Taxonomy" id="9823"/>
    <lineage>
        <taxon>Eukaryota</taxon>
        <taxon>Metazoa</taxon>
        <taxon>Chordata</taxon>
        <taxon>Craniata</taxon>
        <taxon>Vertebrata</taxon>
        <taxon>Euteleostomi</taxon>
        <taxon>Mammalia</taxon>
        <taxon>Eutheria</taxon>
        <taxon>Laurasiatheria</taxon>
        <taxon>Artiodactyla</taxon>
        <taxon>Suina</taxon>
        <taxon>Suidae</taxon>
        <taxon>Sus</taxon>
    </lineage>
</organism>
<dbReference type="PROSITE" id="PS50054">
    <property type="entry name" value="TYR_PHOSPHATASE_DUAL"/>
    <property type="match status" value="1"/>
</dbReference>
<name>A0A8D1NY36_PIG</name>
<dbReference type="InterPro" id="IPR029021">
    <property type="entry name" value="Prot-tyrosine_phosphatase-like"/>
</dbReference>
<dbReference type="Gene3D" id="3.90.190.10">
    <property type="entry name" value="Protein tyrosine phosphatase superfamily"/>
    <property type="match status" value="1"/>
</dbReference>
<dbReference type="PANTHER" id="PTHR46659:SF1">
    <property type="entry name" value="SERINE_THREONINE_TYROSINE-INTERACTING-LIKE PROTEIN 1"/>
    <property type="match status" value="1"/>
</dbReference>
<dbReference type="CDD" id="cd14517">
    <property type="entry name" value="DSP_STYXL1"/>
    <property type="match status" value="1"/>
</dbReference>
<dbReference type="Ensembl" id="ENSSSCT00050106168.1">
    <property type="protein sequence ID" value="ENSSSCP00050046850.1"/>
    <property type="gene ID" value="ENSSSCG00050077159.1"/>
</dbReference>
<dbReference type="SUPFAM" id="SSF52799">
    <property type="entry name" value="(Phosphotyrosine protein) phosphatases II"/>
    <property type="match status" value="1"/>
</dbReference>
<evidence type="ECO:0000313" key="2">
    <source>
        <dbReference type="Ensembl" id="ENSSSCP00050046850.1"/>
    </source>
</evidence>
<dbReference type="Proteomes" id="UP000694571">
    <property type="component" value="Unplaced"/>
</dbReference>
<dbReference type="FunFam" id="3.90.190.10:FF:000082">
    <property type="entry name" value="Serine/threonine/tyrosine-interacting-like protein 1"/>
    <property type="match status" value="1"/>
</dbReference>
<accession>A0A8D1NY36</accession>
<dbReference type="InterPro" id="IPR020422">
    <property type="entry name" value="TYR_PHOSPHATASE_DUAL_dom"/>
</dbReference>
<evidence type="ECO:0000259" key="1">
    <source>
        <dbReference type="PROSITE" id="PS50054"/>
    </source>
</evidence>
<protein>
    <recommendedName>
        <fullName evidence="1">Tyrosine-protein phosphatase domain-containing protein</fullName>
    </recommendedName>
</protein>
<reference evidence="2" key="1">
    <citation type="submission" date="2025-08" db="UniProtKB">
        <authorList>
            <consortium name="Ensembl"/>
        </authorList>
    </citation>
    <scope>IDENTIFICATION</scope>
</reference>
<dbReference type="Pfam" id="PF00782">
    <property type="entry name" value="DSPc"/>
    <property type="match status" value="1"/>
</dbReference>
<dbReference type="AlphaFoldDB" id="A0A8D1NY36"/>
<evidence type="ECO:0000313" key="3">
    <source>
        <dbReference type="Proteomes" id="UP000694571"/>
    </source>
</evidence>
<dbReference type="InterPro" id="IPR000340">
    <property type="entry name" value="Dual-sp_phosphatase_cat-dom"/>
</dbReference>
<proteinExistence type="predicted"/>